<dbReference type="InterPro" id="IPR008979">
    <property type="entry name" value="Galactose-bd-like_sf"/>
</dbReference>
<proteinExistence type="inferred from homology"/>
<name>A0AAN4W1W7_9BACT</name>
<dbReference type="AlphaFoldDB" id="A0AAN4W1W7"/>
<dbReference type="InterPro" id="IPR036156">
    <property type="entry name" value="Beta-gal/glucu_dom_sf"/>
</dbReference>
<dbReference type="InterPro" id="IPR006104">
    <property type="entry name" value="Glyco_hydro_2_N"/>
</dbReference>
<dbReference type="Gene3D" id="2.60.40.10">
    <property type="entry name" value="Immunoglobulins"/>
    <property type="match status" value="1"/>
</dbReference>
<evidence type="ECO:0000313" key="9">
    <source>
        <dbReference type="Proteomes" id="UP001310022"/>
    </source>
</evidence>
<dbReference type="RefSeq" id="WP_338238301.1">
    <property type="nucleotide sequence ID" value="NZ_BQKE01000002.1"/>
</dbReference>
<dbReference type="InterPro" id="IPR006102">
    <property type="entry name" value="Ig-like_GH2"/>
</dbReference>
<dbReference type="SUPFAM" id="SSF51445">
    <property type="entry name" value="(Trans)glycosidases"/>
    <property type="match status" value="1"/>
</dbReference>
<evidence type="ECO:0000256" key="4">
    <source>
        <dbReference type="SAM" id="SignalP"/>
    </source>
</evidence>
<evidence type="ECO:0008006" key="10">
    <source>
        <dbReference type="Google" id="ProtNLM"/>
    </source>
</evidence>
<dbReference type="InterPro" id="IPR006101">
    <property type="entry name" value="Glyco_hydro_2"/>
</dbReference>
<dbReference type="PANTHER" id="PTHR42732:SF1">
    <property type="entry name" value="BETA-MANNOSIDASE"/>
    <property type="match status" value="1"/>
</dbReference>
<evidence type="ECO:0000259" key="5">
    <source>
        <dbReference type="Pfam" id="PF00703"/>
    </source>
</evidence>
<feature type="domain" description="Glycoside hydrolase family 2 immunoglobulin-like beta-sandwich" evidence="5">
    <location>
        <begin position="176"/>
        <end position="276"/>
    </location>
</feature>
<dbReference type="PROSITE" id="PS51257">
    <property type="entry name" value="PROKAR_LIPOPROTEIN"/>
    <property type="match status" value="1"/>
</dbReference>
<dbReference type="GO" id="GO:0005975">
    <property type="term" value="P:carbohydrate metabolic process"/>
    <property type="evidence" value="ECO:0007669"/>
    <property type="project" value="InterPro"/>
</dbReference>
<dbReference type="InterPro" id="IPR051913">
    <property type="entry name" value="GH2_Domain-Containing"/>
</dbReference>
<evidence type="ECO:0000259" key="6">
    <source>
        <dbReference type="Pfam" id="PF02836"/>
    </source>
</evidence>
<reference evidence="8 9" key="1">
    <citation type="submission" date="2021-12" db="EMBL/GenBank/DDBJ databases">
        <title>Genome sequencing of bacteria with rrn-lacking chromosome and rrn-plasmid.</title>
        <authorList>
            <person name="Anda M."/>
            <person name="Iwasaki W."/>
        </authorList>
    </citation>
    <scope>NUCLEOTIDE SEQUENCE [LARGE SCALE GENOMIC DNA]</scope>
    <source>
        <strain evidence="8 9">NBRC 15940</strain>
    </source>
</reference>
<keyword evidence="3" id="KW-0326">Glycosidase</keyword>
<dbReference type="InterPro" id="IPR017853">
    <property type="entry name" value="GH"/>
</dbReference>
<accession>A0AAN4W1W7</accession>
<evidence type="ECO:0000313" key="8">
    <source>
        <dbReference type="EMBL" id="GJM63093.1"/>
    </source>
</evidence>
<evidence type="ECO:0000256" key="2">
    <source>
        <dbReference type="ARBA" id="ARBA00022801"/>
    </source>
</evidence>
<organism evidence="8 9">
    <name type="scientific">Persicobacter diffluens</name>
    <dbReference type="NCBI Taxonomy" id="981"/>
    <lineage>
        <taxon>Bacteria</taxon>
        <taxon>Pseudomonadati</taxon>
        <taxon>Bacteroidota</taxon>
        <taxon>Cytophagia</taxon>
        <taxon>Cytophagales</taxon>
        <taxon>Persicobacteraceae</taxon>
        <taxon>Persicobacter</taxon>
    </lineage>
</organism>
<comment type="similarity">
    <text evidence="1">Belongs to the glycosyl hydrolase 2 family.</text>
</comment>
<dbReference type="SUPFAM" id="SSF49785">
    <property type="entry name" value="Galactose-binding domain-like"/>
    <property type="match status" value="1"/>
</dbReference>
<dbReference type="SUPFAM" id="SSF49303">
    <property type="entry name" value="beta-Galactosidase/glucuronidase domain"/>
    <property type="match status" value="1"/>
</dbReference>
<evidence type="ECO:0000259" key="7">
    <source>
        <dbReference type="Pfam" id="PF02837"/>
    </source>
</evidence>
<feature type="chain" id="PRO_5043014874" description="Beta-galactosidase" evidence="4">
    <location>
        <begin position="24"/>
        <end position="572"/>
    </location>
</feature>
<feature type="domain" description="Glycosyl hydrolases family 2 sugar binding" evidence="7">
    <location>
        <begin position="28"/>
        <end position="165"/>
    </location>
</feature>
<dbReference type="Gene3D" id="2.60.120.260">
    <property type="entry name" value="Galactose-binding domain-like"/>
    <property type="match status" value="1"/>
</dbReference>
<protein>
    <recommendedName>
        <fullName evidence="10">Beta-galactosidase</fullName>
    </recommendedName>
</protein>
<keyword evidence="4" id="KW-0732">Signal</keyword>
<dbReference type="Gene3D" id="3.20.20.80">
    <property type="entry name" value="Glycosidases"/>
    <property type="match status" value="1"/>
</dbReference>
<dbReference type="Pfam" id="PF02837">
    <property type="entry name" value="Glyco_hydro_2_N"/>
    <property type="match status" value="1"/>
</dbReference>
<feature type="signal peptide" evidence="4">
    <location>
        <begin position="1"/>
        <end position="23"/>
    </location>
</feature>
<dbReference type="GO" id="GO:0004553">
    <property type="term" value="F:hydrolase activity, hydrolyzing O-glycosyl compounds"/>
    <property type="evidence" value="ECO:0007669"/>
    <property type="project" value="InterPro"/>
</dbReference>
<keyword evidence="2" id="KW-0378">Hydrolase</keyword>
<sequence length="572" mass="65679">MNLLNRFFWVSLFFLLISCQSHGPKEMSLNGSWNFLADNDITEPQVLTSDFTQWTHLPVPGNWDTQEDYSTYTGKGYYQRNFNIPADWKGKQVRIKFDAVYQSAKVWLNGQLLGTHVGGYTPFEFNISEIAHYNGENSLVVQADNTYSRGAWWPWGGISRSVSLLCNESVRIAYQHITATPDFERKSVDFMVNIVLENNANTSIQMQLQTMIASKALQKKVELAAGAHQTIKFEYTAPLTDFELWDMHHPNLYHLETKLIGEDCVWDVKQDHFGVRKIEAIGEQLFLNNKPIRLNGMNRVHDHPNFGNTEPDKLIKMDMDGIKALGGHFSRLMHAPLSKNLLNYCDSIGYLVIQEIPVWGDDDPQTFAHNPQTEQWMREMIQRDYNHPCVIGWSVGNELRDPVAPWGEKSLTKDQYAYVDSMLDFLTSQDSSRLKTYVSITAYGKYTDQTNEPYEKLDLICINSYGNAVGLVEKTHEKFPGKPIFLSEIGRKQIGGKPESELSEQLVNDLNILREYPYLVGYALWSYNDYRSGYKGTPKSGFREWGVVDAYRQPKKAFAQIKQINDFWGGEE</sequence>
<keyword evidence="9" id="KW-1185">Reference proteome</keyword>
<dbReference type="EMBL" id="BQKE01000002">
    <property type="protein sequence ID" value="GJM63093.1"/>
    <property type="molecule type" value="Genomic_DNA"/>
</dbReference>
<feature type="domain" description="Glycoside hydrolase family 2 catalytic" evidence="6">
    <location>
        <begin position="282"/>
        <end position="497"/>
    </location>
</feature>
<dbReference type="PANTHER" id="PTHR42732">
    <property type="entry name" value="BETA-GALACTOSIDASE"/>
    <property type="match status" value="1"/>
</dbReference>
<evidence type="ECO:0000256" key="1">
    <source>
        <dbReference type="ARBA" id="ARBA00007401"/>
    </source>
</evidence>
<dbReference type="PRINTS" id="PR00132">
    <property type="entry name" value="GLHYDRLASE2"/>
</dbReference>
<dbReference type="Proteomes" id="UP001310022">
    <property type="component" value="Unassembled WGS sequence"/>
</dbReference>
<dbReference type="Pfam" id="PF02836">
    <property type="entry name" value="Glyco_hydro_2_C"/>
    <property type="match status" value="1"/>
</dbReference>
<dbReference type="Pfam" id="PF00703">
    <property type="entry name" value="Glyco_hydro_2"/>
    <property type="match status" value="1"/>
</dbReference>
<comment type="caution">
    <text evidence="8">The sequence shown here is derived from an EMBL/GenBank/DDBJ whole genome shotgun (WGS) entry which is preliminary data.</text>
</comment>
<evidence type="ECO:0000256" key="3">
    <source>
        <dbReference type="ARBA" id="ARBA00023295"/>
    </source>
</evidence>
<dbReference type="InterPro" id="IPR013783">
    <property type="entry name" value="Ig-like_fold"/>
</dbReference>
<dbReference type="InterPro" id="IPR006103">
    <property type="entry name" value="Glyco_hydro_2_cat"/>
</dbReference>
<gene>
    <name evidence="8" type="ORF">PEDI_36450</name>
</gene>